<name>A0A412AYD1_9FIRM</name>
<sequence length="231" mass="25043">MGKTLKLGGFGMSQGKCKPLDKRYRRKKKLLPGSLVVLFLGVLFIAVLAGMKSAQFLEPINTSFTPSGESSKGIEQESYRFSPEDDEKSYGKGEENNGSGINPDAESAKLLGTQSAVSSGSTDRKNDGIGEDGVLIDAPYISQLGTYPTGCEAVSAVMALQHLGIDITVDEFIDRYLDLGTEPWTAEDGTMYGGDPWETFLGNPREASGWGCYAPVIERLSKKPLIRINFR</sequence>
<dbReference type="Proteomes" id="UP000284751">
    <property type="component" value="Unassembled WGS sequence"/>
</dbReference>
<proteinExistence type="predicted"/>
<organism evidence="4 5">
    <name type="scientific">[Clostridium] leptum</name>
    <dbReference type="NCBI Taxonomy" id="1535"/>
    <lineage>
        <taxon>Bacteria</taxon>
        <taxon>Bacillati</taxon>
        <taxon>Bacillota</taxon>
        <taxon>Clostridia</taxon>
        <taxon>Eubacteriales</taxon>
        <taxon>Oscillospiraceae</taxon>
        <taxon>Oscillospiraceae incertae sedis</taxon>
    </lineage>
</organism>
<reference evidence="4 5" key="1">
    <citation type="submission" date="2018-08" db="EMBL/GenBank/DDBJ databases">
        <title>A genome reference for cultivated species of the human gut microbiota.</title>
        <authorList>
            <person name="Zou Y."/>
            <person name="Xue W."/>
            <person name="Luo G."/>
        </authorList>
    </citation>
    <scope>NUCLEOTIDE SEQUENCE [LARGE SCALE GENOMIC DNA]</scope>
    <source>
        <strain evidence="4 5">AF28-26</strain>
    </source>
</reference>
<dbReference type="Pfam" id="PF13529">
    <property type="entry name" value="Peptidase_C39_2"/>
    <property type="match status" value="1"/>
</dbReference>
<dbReference type="AlphaFoldDB" id="A0A412AYD1"/>
<comment type="caution">
    <text evidence="4">The sequence shown here is derived from an EMBL/GenBank/DDBJ whole genome shotgun (WGS) entry which is preliminary data.</text>
</comment>
<dbReference type="InterPro" id="IPR039564">
    <property type="entry name" value="Peptidase_C39-like"/>
</dbReference>
<dbReference type="EMBL" id="QRTC01000018">
    <property type="protein sequence ID" value="RGQ41511.1"/>
    <property type="molecule type" value="Genomic_DNA"/>
</dbReference>
<evidence type="ECO:0000256" key="1">
    <source>
        <dbReference type="SAM" id="MobiDB-lite"/>
    </source>
</evidence>
<evidence type="ECO:0000256" key="2">
    <source>
        <dbReference type="SAM" id="Phobius"/>
    </source>
</evidence>
<dbReference type="Gene3D" id="3.90.70.10">
    <property type="entry name" value="Cysteine proteinases"/>
    <property type="match status" value="1"/>
</dbReference>
<feature type="domain" description="Peptidase C39-like" evidence="3">
    <location>
        <begin position="137"/>
        <end position="223"/>
    </location>
</feature>
<feature type="region of interest" description="Disordered" evidence="1">
    <location>
        <begin position="111"/>
        <end position="130"/>
    </location>
</feature>
<evidence type="ECO:0000313" key="5">
    <source>
        <dbReference type="Proteomes" id="UP000284751"/>
    </source>
</evidence>
<keyword evidence="2" id="KW-0812">Transmembrane</keyword>
<feature type="transmembrane region" description="Helical" evidence="2">
    <location>
        <begin position="30"/>
        <end position="51"/>
    </location>
</feature>
<feature type="region of interest" description="Disordered" evidence="1">
    <location>
        <begin position="65"/>
        <end position="106"/>
    </location>
</feature>
<keyword evidence="2" id="KW-1133">Transmembrane helix</keyword>
<evidence type="ECO:0000313" key="4">
    <source>
        <dbReference type="EMBL" id="RGQ41511.1"/>
    </source>
</evidence>
<feature type="compositionally biased region" description="Polar residues" evidence="1">
    <location>
        <begin position="112"/>
        <end position="121"/>
    </location>
</feature>
<gene>
    <name evidence="4" type="ORF">DWY99_06145</name>
</gene>
<evidence type="ECO:0000259" key="3">
    <source>
        <dbReference type="Pfam" id="PF13529"/>
    </source>
</evidence>
<accession>A0A412AYD1</accession>
<protein>
    <recommendedName>
        <fullName evidence="3">Peptidase C39-like domain-containing protein</fullName>
    </recommendedName>
</protein>
<keyword evidence="2" id="KW-0472">Membrane</keyword>